<dbReference type="OrthoDB" id="5986940at2759"/>
<dbReference type="PANTHER" id="PTHR34677:SF3">
    <property type="entry name" value="BACTERIAL IG-LIKE DOMAIN-CONTAINING PROTEIN"/>
    <property type="match status" value="1"/>
</dbReference>
<sequence length="528" mass="59751">TTAPNIELLKPLPTKTKQPTWDFTWTADELTNFTCAVDSLRNEKDCGFGLNGRFTTDPLSDGPHRFYLLGEDELGNTAKVVTHRWVVDKTKPEIEFLPNQPKISDADITLLWKTTTNKHARFECALDNVRNMRPCGDGTTGSWTDSRIPDGDHTLYVRARDSFGDYGQIKTHSWRVDTKVPQVTLIGTPPARSTYDTGSFYWTSDEYASYECAIDLAESGAPCGSGVRMSWISSQLDDGEHSFYLFATDRNGNQANPIEHKWEIDTRPPIVTLDESTQRVSASNVTLMWRTNENAVFQCAVDTIFDNRDCGAGRASELELTNLGEGPHTIWIKAVDELGNIAPWKKHTWIVDAKPPELDFTSDLPKKTSGDVTLRWRSKEPTTFKCGTDPNNLKDCGVGHLGNWSAKNLTDGLHEFYVEAIDEFGNTVRILHRWTVDNTPPVLSWRRKLPAVTGKRVRFRWQSNEIAEFFCAHERINYMERCGNFSLKGRWIEANLPEGKHRSWVLGVDDVGNRGKPLHHEWVVGMSI</sequence>
<dbReference type="EMBL" id="CACRXK020018847">
    <property type="protein sequence ID" value="CAB4032965.1"/>
    <property type="molecule type" value="Genomic_DNA"/>
</dbReference>
<dbReference type="Proteomes" id="UP001152795">
    <property type="component" value="Unassembled WGS sequence"/>
</dbReference>
<comment type="caution">
    <text evidence="1">The sequence shown here is derived from an EMBL/GenBank/DDBJ whole genome shotgun (WGS) entry which is preliminary data.</text>
</comment>
<feature type="non-terminal residue" evidence="1">
    <location>
        <position position="1"/>
    </location>
</feature>
<protein>
    <submittedName>
        <fullName evidence="1">Uncharacterized protein</fullName>
    </submittedName>
</protein>
<keyword evidence="2" id="KW-1185">Reference proteome</keyword>
<proteinExistence type="predicted"/>
<dbReference type="AlphaFoldDB" id="A0A7D9JN06"/>
<gene>
    <name evidence="1" type="ORF">PACLA_8A002347</name>
</gene>
<reference evidence="1" key="1">
    <citation type="submission" date="2020-04" db="EMBL/GenBank/DDBJ databases">
        <authorList>
            <person name="Alioto T."/>
            <person name="Alioto T."/>
            <person name="Gomez Garrido J."/>
        </authorList>
    </citation>
    <scope>NUCLEOTIDE SEQUENCE</scope>
    <source>
        <strain evidence="1">A484AB</strain>
    </source>
</reference>
<evidence type="ECO:0000313" key="2">
    <source>
        <dbReference type="Proteomes" id="UP001152795"/>
    </source>
</evidence>
<evidence type="ECO:0000313" key="1">
    <source>
        <dbReference type="EMBL" id="CAB4032965.1"/>
    </source>
</evidence>
<accession>A0A7D9JN06</accession>
<name>A0A7D9JN06_PARCT</name>
<dbReference type="PANTHER" id="PTHR34677">
    <property type="match status" value="1"/>
</dbReference>
<organism evidence="1 2">
    <name type="scientific">Paramuricea clavata</name>
    <name type="common">Red gorgonian</name>
    <name type="synonym">Violescent sea-whip</name>
    <dbReference type="NCBI Taxonomy" id="317549"/>
    <lineage>
        <taxon>Eukaryota</taxon>
        <taxon>Metazoa</taxon>
        <taxon>Cnidaria</taxon>
        <taxon>Anthozoa</taxon>
        <taxon>Octocorallia</taxon>
        <taxon>Malacalcyonacea</taxon>
        <taxon>Plexauridae</taxon>
        <taxon>Paramuricea</taxon>
    </lineage>
</organism>